<protein>
    <submittedName>
        <fullName evidence="4">Ribonucleases P/MRP protein subunit POP7</fullName>
    </submittedName>
</protein>
<reference evidence="5" key="1">
    <citation type="journal article" date="2023" name="Mol. Phylogenet. Evol.">
        <title>Genome-scale phylogeny and comparative genomics of the fungal order Sordariales.</title>
        <authorList>
            <person name="Hensen N."/>
            <person name="Bonometti L."/>
            <person name="Westerberg I."/>
            <person name="Brannstrom I.O."/>
            <person name="Guillou S."/>
            <person name="Cros-Aarteil S."/>
            <person name="Calhoun S."/>
            <person name="Haridas S."/>
            <person name="Kuo A."/>
            <person name="Mondo S."/>
            <person name="Pangilinan J."/>
            <person name="Riley R."/>
            <person name="LaButti K."/>
            <person name="Andreopoulos B."/>
            <person name="Lipzen A."/>
            <person name="Chen C."/>
            <person name="Yan M."/>
            <person name="Daum C."/>
            <person name="Ng V."/>
            <person name="Clum A."/>
            <person name="Steindorff A."/>
            <person name="Ohm R.A."/>
            <person name="Martin F."/>
            <person name="Silar P."/>
            <person name="Natvig D.O."/>
            <person name="Lalanne C."/>
            <person name="Gautier V."/>
            <person name="Ament-Velasquez S.L."/>
            <person name="Kruys A."/>
            <person name="Hutchinson M.I."/>
            <person name="Powell A.J."/>
            <person name="Barry K."/>
            <person name="Miller A.N."/>
            <person name="Grigoriev I.V."/>
            <person name="Debuchy R."/>
            <person name="Gladieux P."/>
            <person name="Hiltunen Thoren M."/>
            <person name="Johannesson H."/>
        </authorList>
    </citation>
    <scope>NUCLEOTIDE SEQUENCE [LARGE SCALE GENOMIC DNA]</scope>
    <source>
        <strain evidence="5">CBS 340.73</strain>
    </source>
</reference>
<evidence type="ECO:0000256" key="1">
    <source>
        <dbReference type="ARBA" id="ARBA00004123"/>
    </source>
</evidence>
<keyword evidence="5" id="KW-1185">Reference proteome</keyword>
<organism evidence="4 5">
    <name type="scientific">Diplogelasinospora grovesii</name>
    <dbReference type="NCBI Taxonomy" id="303347"/>
    <lineage>
        <taxon>Eukaryota</taxon>
        <taxon>Fungi</taxon>
        <taxon>Dikarya</taxon>
        <taxon>Ascomycota</taxon>
        <taxon>Pezizomycotina</taxon>
        <taxon>Sordariomycetes</taxon>
        <taxon>Sordariomycetidae</taxon>
        <taxon>Sordariales</taxon>
        <taxon>Diplogelasinosporaceae</taxon>
        <taxon>Diplogelasinospora</taxon>
    </lineage>
</organism>
<accession>A0AAN6S4J4</accession>
<evidence type="ECO:0000256" key="2">
    <source>
        <dbReference type="ARBA" id="ARBA00022694"/>
    </source>
</evidence>
<proteinExistence type="predicted"/>
<dbReference type="AlphaFoldDB" id="A0AAN6S4J4"/>
<dbReference type="GO" id="GO:0034965">
    <property type="term" value="P:intronic box C/D snoRNA processing"/>
    <property type="evidence" value="ECO:0007669"/>
    <property type="project" value="TreeGrafter"/>
</dbReference>
<keyword evidence="2" id="KW-0819">tRNA processing</keyword>
<dbReference type="GO" id="GO:0000294">
    <property type="term" value="P:nuclear-transcribed mRNA catabolic process, RNase MRP-dependent"/>
    <property type="evidence" value="ECO:0007669"/>
    <property type="project" value="TreeGrafter"/>
</dbReference>
<dbReference type="InterPro" id="IPR014612">
    <property type="entry name" value="Pop7/Rpp20"/>
</dbReference>
<dbReference type="GO" id="GO:0006364">
    <property type="term" value="P:rRNA processing"/>
    <property type="evidence" value="ECO:0007669"/>
    <property type="project" value="TreeGrafter"/>
</dbReference>
<keyword evidence="3" id="KW-0539">Nucleus</keyword>
<dbReference type="InterPro" id="IPR020241">
    <property type="entry name" value="RNase_P/MRP_Pop7_fungi"/>
</dbReference>
<evidence type="ECO:0000313" key="5">
    <source>
        <dbReference type="Proteomes" id="UP001303473"/>
    </source>
</evidence>
<dbReference type="GO" id="GO:0000171">
    <property type="term" value="F:ribonuclease MRP activity"/>
    <property type="evidence" value="ECO:0007669"/>
    <property type="project" value="TreeGrafter"/>
</dbReference>
<dbReference type="GO" id="GO:0003723">
    <property type="term" value="F:RNA binding"/>
    <property type="evidence" value="ECO:0007669"/>
    <property type="project" value="TreeGrafter"/>
</dbReference>
<dbReference type="Gene3D" id="3.30.110.20">
    <property type="entry name" value="Alba-like domain"/>
    <property type="match status" value="1"/>
</dbReference>
<dbReference type="PANTHER" id="PTHR28256:SF1">
    <property type="entry name" value="RIBONUCLEASES P_MRP PROTEIN SUBUNIT POP7"/>
    <property type="match status" value="1"/>
</dbReference>
<gene>
    <name evidence="4" type="ORF">QBC46DRAFT_262552</name>
</gene>
<name>A0AAN6S4J4_9PEZI</name>
<sequence length="193" mass="21611">MPLPNRPEAKIARLPEGCIIRKRGLFGVSHLHRKPTLQASQDSVFDSDGYRLPSRAAHTRVIKVTTNAPFMSLVRRVRKALDKESQQTKKLSLAARVAAIEAEKDKTRKKETYGAVENALDDVVLIGTGRAIQKMVEVGAFFTRQTDLTVVSRTRTLSTIDDISFQTEGAEEQEQVRVRNLSCLEIGIRHRTS</sequence>
<dbReference type="EMBL" id="MU853806">
    <property type="protein sequence ID" value="KAK3939738.1"/>
    <property type="molecule type" value="Genomic_DNA"/>
</dbReference>
<dbReference type="PANTHER" id="PTHR28256">
    <property type="entry name" value="RIBONUCLEASES P/MRP PROTEIN SUBUNIT POP7"/>
    <property type="match status" value="1"/>
</dbReference>
<comment type="caution">
    <text evidence="4">The sequence shown here is derived from an EMBL/GenBank/DDBJ whole genome shotgun (WGS) entry which is preliminary data.</text>
</comment>
<comment type="subcellular location">
    <subcellularLocation>
        <location evidence="1">Nucleus</location>
    </subcellularLocation>
</comment>
<evidence type="ECO:0000313" key="4">
    <source>
        <dbReference type="EMBL" id="KAK3939738.1"/>
    </source>
</evidence>
<dbReference type="GO" id="GO:0005655">
    <property type="term" value="C:nucleolar ribonuclease P complex"/>
    <property type="evidence" value="ECO:0007669"/>
    <property type="project" value="InterPro"/>
</dbReference>
<dbReference type="GO" id="GO:0000172">
    <property type="term" value="C:ribonuclease MRP complex"/>
    <property type="evidence" value="ECO:0007669"/>
    <property type="project" value="InterPro"/>
</dbReference>
<dbReference type="GO" id="GO:0001682">
    <property type="term" value="P:tRNA 5'-leader removal"/>
    <property type="evidence" value="ECO:0007669"/>
    <property type="project" value="InterPro"/>
</dbReference>
<dbReference type="Proteomes" id="UP001303473">
    <property type="component" value="Unassembled WGS sequence"/>
</dbReference>
<dbReference type="Pfam" id="PF12328">
    <property type="entry name" value="Rpp20"/>
    <property type="match status" value="1"/>
</dbReference>
<evidence type="ECO:0000256" key="3">
    <source>
        <dbReference type="ARBA" id="ARBA00023242"/>
    </source>
</evidence>
<dbReference type="GO" id="GO:0004526">
    <property type="term" value="F:ribonuclease P activity"/>
    <property type="evidence" value="ECO:0007669"/>
    <property type="project" value="TreeGrafter"/>
</dbReference>
<dbReference type="InterPro" id="IPR036882">
    <property type="entry name" value="Alba-like_dom_sf"/>
</dbReference>